<keyword evidence="1" id="KW-0812">Transmembrane</keyword>
<feature type="transmembrane region" description="Helical" evidence="1">
    <location>
        <begin position="74"/>
        <end position="93"/>
    </location>
</feature>
<protein>
    <submittedName>
        <fullName evidence="2">Uncharacterized protein</fullName>
    </submittedName>
</protein>
<accession>A0A2P2IMK4</accession>
<keyword evidence="1" id="KW-0472">Membrane</keyword>
<evidence type="ECO:0000313" key="2">
    <source>
        <dbReference type="EMBL" id="MBW82406.1"/>
    </source>
</evidence>
<evidence type="ECO:0000256" key="1">
    <source>
        <dbReference type="SAM" id="Phobius"/>
    </source>
</evidence>
<dbReference type="AlphaFoldDB" id="A0A2P2IMK4"/>
<name>A0A2P2IMK4_RHIMU</name>
<organism evidence="2">
    <name type="scientific">Rhizophora mucronata</name>
    <name type="common">Asiatic mangrove</name>
    <dbReference type="NCBI Taxonomy" id="61149"/>
    <lineage>
        <taxon>Eukaryota</taxon>
        <taxon>Viridiplantae</taxon>
        <taxon>Streptophyta</taxon>
        <taxon>Embryophyta</taxon>
        <taxon>Tracheophyta</taxon>
        <taxon>Spermatophyta</taxon>
        <taxon>Magnoliopsida</taxon>
        <taxon>eudicotyledons</taxon>
        <taxon>Gunneridae</taxon>
        <taxon>Pentapetalae</taxon>
        <taxon>rosids</taxon>
        <taxon>fabids</taxon>
        <taxon>Malpighiales</taxon>
        <taxon>Rhizophoraceae</taxon>
        <taxon>Rhizophora</taxon>
    </lineage>
</organism>
<sequence length="94" mass="10730">MESNKKEIITTITSSSSSSSFLPILYVSPSRHRCYYHSLFGRNSAYPNSYLNLNLTPSNFSLLRNSLSLYSLRLFSPSLLSAFSFWVCFASLLW</sequence>
<reference evidence="2" key="1">
    <citation type="submission" date="2018-02" db="EMBL/GenBank/DDBJ databases">
        <title>Rhizophora mucronata_Transcriptome.</title>
        <authorList>
            <person name="Meera S.P."/>
            <person name="Sreeshan A."/>
            <person name="Augustine A."/>
        </authorList>
    </citation>
    <scope>NUCLEOTIDE SEQUENCE</scope>
    <source>
        <tissue evidence="2">Leaf</tissue>
    </source>
</reference>
<proteinExistence type="predicted"/>
<keyword evidence="1" id="KW-1133">Transmembrane helix</keyword>
<dbReference type="EMBL" id="GGEC01001923">
    <property type="protein sequence ID" value="MBW82406.1"/>
    <property type="molecule type" value="Transcribed_RNA"/>
</dbReference>